<protein>
    <submittedName>
        <fullName evidence="2">GNAT family N-acetyltransferase</fullName>
    </submittedName>
</protein>
<dbReference type="EMBL" id="JBHUKS010000036">
    <property type="protein sequence ID" value="MFD2474205.1"/>
    <property type="molecule type" value="Genomic_DNA"/>
</dbReference>
<proteinExistence type="predicted"/>
<dbReference type="Pfam" id="PF00583">
    <property type="entry name" value="Acetyltransf_1"/>
    <property type="match status" value="1"/>
</dbReference>
<name>A0ABW5HM65_9PSEU</name>
<evidence type="ECO:0000259" key="1">
    <source>
        <dbReference type="PROSITE" id="PS51186"/>
    </source>
</evidence>
<evidence type="ECO:0000313" key="3">
    <source>
        <dbReference type="Proteomes" id="UP001597483"/>
    </source>
</evidence>
<keyword evidence="3" id="KW-1185">Reference proteome</keyword>
<dbReference type="InterPro" id="IPR016181">
    <property type="entry name" value="Acyl_CoA_acyltransferase"/>
</dbReference>
<dbReference type="Gene3D" id="3.40.630.30">
    <property type="match status" value="1"/>
</dbReference>
<dbReference type="RefSeq" id="WP_378313296.1">
    <property type="nucleotide sequence ID" value="NZ_JBHUKS010000036.1"/>
</dbReference>
<feature type="domain" description="N-acetyltransferase" evidence="1">
    <location>
        <begin position="148"/>
        <end position="294"/>
    </location>
</feature>
<sequence length="294" mass="32403">MPDLVIRPLVPGEEHLFAALPTTGAAGRALLGEEPAGYRPELMWVALREGTVVARAAWWAGPEDETPVALDWFDFTDFDAAVALLRTVPWRAEYSLHAPPGWRADPAAAREVQTRLDAAEAAGLELLVERYRYEWTPECGLPSRPGRLAFRPEPDDARILDVFREIHQDSLDAHARRATAERGLDVAAQEDLDLLRSLPSPREWWRLAYTSEGALAGLVVPARNSASPIVAYVAVLPAHRGRGYSYDLLVEATHDLVAEGAEKIVAATDRTNFPMARAFAKAGYAVTQHRIDLV</sequence>
<accession>A0ABW5HM65</accession>
<comment type="caution">
    <text evidence="2">The sequence shown here is derived from an EMBL/GenBank/DDBJ whole genome shotgun (WGS) entry which is preliminary data.</text>
</comment>
<reference evidence="3" key="1">
    <citation type="journal article" date="2019" name="Int. J. Syst. Evol. Microbiol.">
        <title>The Global Catalogue of Microorganisms (GCM) 10K type strain sequencing project: providing services to taxonomists for standard genome sequencing and annotation.</title>
        <authorList>
            <consortium name="The Broad Institute Genomics Platform"/>
            <consortium name="The Broad Institute Genome Sequencing Center for Infectious Disease"/>
            <person name="Wu L."/>
            <person name="Ma J."/>
        </authorList>
    </citation>
    <scope>NUCLEOTIDE SEQUENCE [LARGE SCALE GENOMIC DNA]</scope>
    <source>
        <strain evidence="3">CGMCC 4.7641</strain>
    </source>
</reference>
<evidence type="ECO:0000313" key="2">
    <source>
        <dbReference type="EMBL" id="MFD2474205.1"/>
    </source>
</evidence>
<dbReference type="InterPro" id="IPR000182">
    <property type="entry name" value="GNAT_dom"/>
</dbReference>
<dbReference type="PROSITE" id="PS51186">
    <property type="entry name" value="GNAT"/>
    <property type="match status" value="1"/>
</dbReference>
<organism evidence="2 3">
    <name type="scientific">Amycolatopsis silviterrae</name>
    <dbReference type="NCBI Taxonomy" id="1656914"/>
    <lineage>
        <taxon>Bacteria</taxon>
        <taxon>Bacillati</taxon>
        <taxon>Actinomycetota</taxon>
        <taxon>Actinomycetes</taxon>
        <taxon>Pseudonocardiales</taxon>
        <taxon>Pseudonocardiaceae</taxon>
        <taxon>Amycolatopsis</taxon>
    </lineage>
</organism>
<dbReference type="SUPFAM" id="SSF55729">
    <property type="entry name" value="Acyl-CoA N-acyltransferases (Nat)"/>
    <property type="match status" value="1"/>
</dbReference>
<dbReference type="Proteomes" id="UP001597483">
    <property type="component" value="Unassembled WGS sequence"/>
</dbReference>
<gene>
    <name evidence="2" type="ORF">ACFSVL_42840</name>
</gene>